<evidence type="ECO:0000313" key="7">
    <source>
        <dbReference type="EMBL" id="ADR18969.1"/>
    </source>
</evidence>
<evidence type="ECO:0000256" key="4">
    <source>
        <dbReference type="ARBA" id="ARBA00022755"/>
    </source>
</evidence>
<reference evidence="7 8" key="2">
    <citation type="journal article" date="2011" name="Stand. Genomic Sci.">
        <title>Complete genome sequence of Calditerrivibrio nitroreducens type strain (Yu37-1).</title>
        <authorList>
            <person name="Pitluck S."/>
            <person name="Sikorski J."/>
            <person name="Zeytun A."/>
            <person name="Lapidus A."/>
            <person name="Nolan M."/>
            <person name="Lucas S."/>
            <person name="Hammon N."/>
            <person name="Deshpande S."/>
            <person name="Cheng J.F."/>
            <person name="Tapia R."/>
            <person name="Han C."/>
            <person name="Goodwin L."/>
            <person name="Liolios K."/>
            <person name="Pagani I."/>
            <person name="Ivanova N."/>
            <person name="Mavromatis K."/>
            <person name="Pati A."/>
            <person name="Chen A."/>
            <person name="Palaniappan K."/>
            <person name="Hauser L."/>
            <person name="Chang Y.J."/>
            <person name="Jeffries C.D."/>
            <person name="Detter J.C."/>
            <person name="Brambilla E."/>
            <person name="Djao O.D."/>
            <person name="Rohde M."/>
            <person name="Spring S."/>
            <person name="Goker M."/>
            <person name="Woyke T."/>
            <person name="Bristow J."/>
            <person name="Eisen J.A."/>
            <person name="Markowitz V."/>
            <person name="Hugenholtz P."/>
            <person name="Kyrpides N.C."/>
            <person name="Klenk H.P."/>
            <person name="Land M."/>
        </authorList>
    </citation>
    <scope>NUCLEOTIDE SEQUENCE [LARGE SCALE GENOMIC DNA]</scope>
    <source>
        <strain evidence="8">DSM 19672 / NBRC 101217 / Yu37-1</strain>
    </source>
</reference>
<protein>
    <recommendedName>
        <fullName evidence="6">Phosphoribosylformylglycinamidine synthase subunit PurS</fullName>
        <shortName evidence="6">FGAM synthase</shortName>
        <ecNumber evidence="6">6.3.5.3</ecNumber>
    </recommendedName>
    <alternativeName>
        <fullName evidence="6">Formylglycinamide ribonucleotide amidotransferase subunit III</fullName>
        <shortName evidence="6">FGAR amidotransferase III</shortName>
        <shortName evidence="6">FGAR-AT III</shortName>
    </alternativeName>
    <alternativeName>
        <fullName evidence="6">Phosphoribosylformylglycinamidine synthase subunit III</fullName>
    </alternativeName>
</protein>
<dbReference type="eggNOG" id="COG1828">
    <property type="taxonomic scope" value="Bacteria"/>
</dbReference>
<evidence type="ECO:0000256" key="2">
    <source>
        <dbReference type="ARBA" id="ARBA00022598"/>
    </source>
</evidence>
<organism evidence="7 8">
    <name type="scientific">Calditerrivibrio nitroreducens (strain DSM 19672 / NBRC 101217 / Yu37-1)</name>
    <dbReference type="NCBI Taxonomy" id="768670"/>
    <lineage>
        <taxon>Bacteria</taxon>
        <taxon>Pseudomonadati</taxon>
        <taxon>Deferribacterota</taxon>
        <taxon>Deferribacteres</taxon>
        <taxon>Deferribacterales</taxon>
        <taxon>Calditerrivibrionaceae</taxon>
    </lineage>
</organism>
<comment type="subunit">
    <text evidence="6">Part of the FGAM synthase complex composed of 1 PurL, 1 PurQ and 2 PurS subunits.</text>
</comment>
<dbReference type="PANTHER" id="PTHR34696:SF1">
    <property type="entry name" value="PHOSPHORIBOSYLFORMYLGLYCINAMIDINE SYNTHASE SUBUNIT PURS"/>
    <property type="match status" value="1"/>
</dbReference>
<dbReference type="UniPathway" id="UPA00074">
    <property type="reaction ID" value="UER00128"/>
</dbReference>
<reference key="1">
    <citation type="submission" date="2010-11" db="EMBL/GenBank/DDBJ databases">
        <title>The complete genome of chromosome of Calditerrivibrio nitroreducens DSM 19672.</title>
        <authorList>
            <consortium name="US DOE Joint Genome Institute (JGI-PGF)"/>
            <person name="Lucas S."/>
            <person name="Copeland A."/>
            <person name="Lapidus A."/>
            <person name="Bruce D."/>
            <person name="Goodwin L."/>
            <person name="Pitluck S."/>
            <person name="Kyrpides N."/>
            <person name="Mavromatis K."/>
            <person name="Ivanova N."/>
            <person name="Mikhailova N."/>
            <person name="Zeytun A."/>
            <person name="Brettin T."/>
            <person name="Detter J.C."/>
            <person name="Tapia R."/>
            <person name="Han C."/>
            <person name="Land M."/>
            <person name="Hauser L."/>
            <person name="Markowitz V."/>
            <person name="Cheng J.-F."/>
            <person name="Hugenholtz P."/>
            <person name="Woyke T."/>
            <person name="Wu D."/>
            <person name="Spring S."/>
            <person name="Schroeder M."/>
            <person name="Brambilla E."/>
            <person name="Klenk H.-P."/>
            <person name="Eisen J.A."/>
        </authorList>
    </citation>
    <scope>NUCLEOTIDE SEQUENCE [LARGE SCALE GENOMIC DNA]</scope>
    <source>
        <strain>DSM 19672</strain>
    </source>
</reference>
<dbReference type="PANTHER" id="PTHR34696">
    <property type="entry name" value="PHOSPHORIBOSYLFORMYLGLYCINAMIDINE SYNTHASE SUBUNIT PURS"/>
    <property type="match status" value="1"/>
</dbReference>
<dbReference type="InterPro" id="IPR036604">
    <property type="entry name" value="PurS-like_sf"/>
</dbReference>
<proteinExistence type="inferred from homology"/>
<dbReference type="OrthoDB" id="9799101at2"/>
<evidence type="ECO:0000313" key="8">
    <source>
        <dbReference type="Proteomes" id="UP000007039"/>
    </source>
</evidence>
<dbReference type="HAMAP" id="MF_01926">
    <property type="entry name" value="PurS"/>
    <property type="match status" value="1"/>
</dbReference>
<dbReference type="NCBIfam" id="NF004630">
    <property type="entry name" value="PRK05974.1"/>
    <property type="match status" value="1"/>
</dbReference>
<gene>
    <name evidence="6" type="primary">purS</name>
    <name evidence="7" type="ordered locus">Calni_1058</name>
</gene>
<dbReference type="KEGG" id="cni:Calni_1058"/>
<dbReference type="STRING" id="768670.Calni_1058"/>
<evidence type="ECO:0000256" key="6">
    <source>
        <dbReference type="HAMAP-Rule" id="MF_01926"/>
    </source>
</evidence>
<dbReference type="EC" id="6.3.5.3" evidence="6"/>
<dbReference type="NCBIfam" id="TIGR00302">
    <property type="entry name" value="phosphoribosylformylglycinamidine synthase subunit PurS"/>
    <property type="match status" value="1"/>
</dbReference>
<comment type="pathway">
    <text evidence="6">Purine metabolism; IMP biosynthesis via de novo pathway; 5-amino-1-(5-phospho-D-ribosyl)imidazole from N(2)-formyl-N(1)-(5-phospho-D-ribosyl)glycinamide: step 1/2.</text>
</comment>
<dbReference type="HOGENOM" id="CLU_164833_1_0_0"/>
<comment type="subcellular location">
    <subcellularLocation>
        <location evidence="6">Cytoplasm</location>
    </subcellularLocation>
</comment>
<dbReference type="GO" id="GO:0006189">
    <property type="term" value="P:'de novo' IMP biosynthetic process"/>
    <property type="evidence" value="ECO:0007669"/>
    <property type="project" value="UniProtKB-UniRule"/>
</dbReference>
<keyword evidence="4 6" id="KW-0658">Purine biosynthesis</keyword>
<dbReference type="AlphaFoldDB" id="E4TI53"/>
<keyword evidence="2 6" id="KW-0436">Ligase</keyword>
<accession>E4TI53</accession>
<dbReference type="RefSeq" id="WP_013451182.1">
    <property type="nucleotide sequence ID" value="NC_014758.1"/>
</dbReference>
<name>E4TI53_CALNY</name>
<dbReference type="GO" id="GO:0005524">
    <property type="term" value="F:ATP binding"/>
    <property type="evidence" value="ECO:0007669"/>
    <property type="project" value="UniProtKB-UniRule"/>
</dbReference>
<dbReference type="SUPFAM" id="SSF82697">
    <property type="entry name" value="PurS-like"/>
    <property type="match status" value="1"/>
</dbReference>
<keyword evidence="5 6" id="KW-0067">ATP-binding</keyword>
<dbReference type="InterPro" id="IPR003850">
    <property type="entry name" value="PurS"/>
</dbReference>
<evidence type="ECO:0000256" key="5">
    <source>
        <dbReference type="ARBA" id="ARBA00022840"/>
    </source>
</evidence>
<dbReference type="Pfam" id="PF02700">
    <property type="entry name" value="PurS"/>
    <property type="match status" value="1"/>
</dbReference>
<comment type="similarity">
    <text evidence="6">Belongs to the PurS family.</text>
</comment>
<keyword evidence="1 6" id="KW-0963">Cytoplasm</keyword>
<keyword evidence="3 6" id="KW-0547">Nucleotide-binding</keyword>
<comment type="catalytic activity">
    <reaction evidence="6">
        <text>N(2)-formyl-N(1)-(5-phospho-beta-D-ribosyl)glycinamide + L-glutamine + ATP + H2O = 2-formamido-N(1)-(5-O-phospho-beta-D-ribosyl)acetamidine + L-glutamate + ADP + phosphate + H(+)</text>
        <dbReference type="Rhea" id="RHEA:17129"/>
        <dbReference type="ChEBI" id="CHEBI:15377"/>
        <dbReference type="ChEBI" id="CHEBI:15378"/>
        <dbReference type="ChEBI" id="CHEBI:29985"/>
        <dbReference type="ChEBI" id="CHEBI:30616"/>
        <dbReference type="ChEBI" id="CHEBI:43474"/>
        <dbReference type="ChEBI" id="CHEBI:58359"/>
        <dbReference type="ChEBI" id="CHEBI:147286"/>
        <dbReference type="ChEBI" id="CHEBI:147287"/>
        <dbReference type="ChEBI" id="CHEBI:456216"/>
        <dbReference type="EC" id="6.3.5.3"/>
    </reaction>
</comment>
<evidence type="ECO:0000256" key="1">
    <source>
        <dbReference type="ARBA" id="ARBA00022490"/>
    </source>
</evidence>
<comment type="function">
    <text evidence="6">Part of the phosphoribosylformylglycinamidine synthase complex involved in the purines biosynthetic pathway. Catalyzes the ATP-dependent conversion of formylglycinamide ribonucleotide (FGAR) and glutamine to yield formylglycinamidine ribonucleotide (FGAM) and glutamate. The FGAM synthase complex is composed of three subunits. PurQ produces an ammonia molecule by converting glutamine to glutamate. PurL transfers the ammonia molecule to FGAR to form FGAM in an ATP-dependent manner. PurS interacts with PurQ and PurL and is thought to assist in the transfer of the ammonia molecule from PurQ to PurL.</text>
</comment>
<dbReference type="GO" id="GO:0004642">
    <property type="term" value="F:phosphoribosylformylglycinamidine synthase activity"/>
    <property type="evidence" value="ECO:0007669"/>
    <property type="project" value="UniProtKB-UniRule"/>
</dbReference>
<sequence length="80" mass="9157">MKAIVTVKLKDVVLDPQGQAVLGSLSKLGYDFVKDVRVGKVIEIEFDKVRKYDDKIKELTEKLLVNPIIEEYTINYVSEK</sequence>
<dbReference type="Gene3D" id="3.30.1280.10">
    <property type="entry name" value="Phosphoribosylformylglycinamidine synthase subunit PurS"/>
    <property type="match status" value="1"/>
</dbReference>
<dbReference type="EMBL" id="CP002347">
    <property type="protein sequence ID" value="ADR18969.1"/>
    <property type="molecule type" value="Genomic_DNA"/>
</dbReference>
<evidence type="ECO:0000256" key="3">
    <source>
        <dbReference type="ARBA" id="ARBA00022741"/>
    </source>
</evidence>
<dbReference type="Proteomes" id="UP000007039">
    <property type="component" value="Chromosome"/>
</dbReference>
<keyword evidence="8" id="KW-1185">Reference proteome</keyword>
<dbReference type="GO" id="GO:0005737">
    <property type="term" value="C:cytoplasm"/>
    <property type="evidence" value="ECO:0007669"/>
    <property type="project" value="UniProtKB-SubCell"/>
</dbReference>